<feature type="domain" description="Outer membrane protein beta-barrel" evidence="2">
    <location>
        <begin position="19"/>
        <end position="184"/>
    </location>
</feature>
<dbReference type="SUPFAM" id="SSF56925">
    <property type="entry name" value="OMPA-like"/>
    <property type="match status" value="1"/>
</dbReference>
<evidence type="ECO:0000256" key="1">
    <source>
        <dbReference type="SAM" id="SignalP"/>
    </source>
</evidence>
<feature type="signal peptide" evidence="1">
    <location>
        <begin position="1"/>
        <end position="20"/>
    </location>
</feature>
<evidence type="ECO:0000259" key="2">
    <source>
        <dbReference type="Pfam" id="PF13568"/>
    </source>
</evidence>
<gene>
    <name evidence="3" type="ORF">MB09_14405</name>
</gene>
<organism evidence="3 4">
    <name type="scientific">Aequorivita vladivostokensis</name>
    <dbReference type="NCBI Taxonomy" id="171194"/>
    <lineage>
        <taxon>Bacteria</taxon>
        <taxon>Pseudomonadati</taxon>
        <taxon>Bacteroidota</taxon>
        <taxon>Flavobacteriia</taxon>
        <taxon>Flavobacteriales</taxon>
        <taxon>Flavobacteriaceae</taxon>
        <taxon>Aequorivita</taxon>
    </lineage>
</organism>
<evidence type="ECO:0000313" key="3">
    <source>
        <dbReference type="EMBL" id="KJJ37417.1"/>
    </source>
</evidence>
<keyword evidence="1" id="KW-0732">Signal</keyword>
<reference evidence="3 4" key="1">
    <citation type="submission" date="2014-10" db="EMBL/GenBank/DDBJ databases">
        <title>Genome sequencing of Vitellibacter vladivostokensis KMM 3516.</title>
        <authorList>
            <person name="Thevarajoo S."/>
            <person name="Selvaratnam C."/>
            <person name="Goh K.M."/>
            <person name="Chong C.S."/>
        </authorList>
    </citation>
    <scope>NUCLEOTIDE SEQUENCE [LARGE SCALE GENOMIC DNA]</scope>
    <source>
        <strain evidence="3 4">KMM 3516</strain>
    </source>
</reference>
<feature type="chain" id="PRO_5047208786" description="Outer membrane protein beta-barrel domain-containing protein" evidence="1">
    <location>
        <begin position="21"/>
        <end position="208"/>
    </location>
</feature>
<dbReference type="Proteomes" id="UP000033497">
    <property type="component" value="Unassembled WGS sequence"/>
</dbReference>
<dbReference type="InterPro" id="IPR011250">
    <property type="entry name" value="OMP/PagP_B-barrel"/>
</dbReference>
<evidence type="ECO:0000313" key="4">
    <source>
        <dbReference type="Proteomes" id="UP000033497"/>
    </source>
</evidence>
<sequence>MKKLVIIAAIAVFGITSANAQEVRIGAKGGVNLATLGGDVENADHRTAFHLGGLVEIPLSERFAIQPEILYSAQGAEYEDSGSFAGVPYDYTVTTKLDYIQVPVMAKVYLVEGLALEAGPQVAFLVNDKYEYDGDLGPFGDSGEGDLNENDLSSIDVSLGAGASYRLPMGLFFGARYNFGLGNVNDGADKDDYKIHNNVLQASVGYSF</sequence>
<dbReference type="Pfam" id="PF13568">
    <property type="entry name" value="OMP_b-brl_2"/>
    <property type="match status" value="1"/>
</dbReference>
<dbReference type="InterPro" id="IPR025665">
    <property type="entry name" value="Beta-barrel_OMP_2"/>
</dbReference>
<protein>
    <recommendedName>
        <fullName evidence="2">Outer membrane protein beta-barrel domain-containing protein</fullName>
    </recommendedName>
</protein>
<dbReference type="RefSeq" id="WP_045081611.1">
    <property type="nucleotide sequence ID" value="NZ_JSVU01000012.1"/>
</dbReference>
<keyword evidence="4" id="KW-1185">Reference proteome</keyword>
<proteinExistence type="predicted"/>
<dbReference type="EMBL" id="JSVU01000012">
    <property type="protein sequence ID" value="KJJ37417.1"/>
    <property type="molecule type" value="Genomic_DNA"/>
</dbReference>
<accession>A0ABR5DF62</accession>
<comment type="caution">
    <text evidence="3">The sequence shown here is derived from an EMBL/GenBank/DDBJ whole genome shotgun (WGS) entry which is preliminary data.</text>
</comment>
<name>A0ABR5DF62_9FLAO</name>